<dbReference type="GO" id="GO:0005524">
    <property type="term" value="F:ATP binding"/>
    <property type="evidence" value="ECO:0007669"/>
    <property type="project" value="UniProtKB-UniRule"/>
</dbReference>
<dbReference type="UniPathway" id="UPA00074">
    <property type="reaction ID" value="UER00125"/>
</dbReference>
<evidence type="ECO:0000313" key="17">
    <source>
        <dbReference type="EMBL" id="TXJ38569.1"/>
    </source>
</evidence>
<comment type="caution">
    <text evidence="17">The sequence shown here is derived from an EMBL/GenBank/DDBJ whole genome shotgun (WGS) entry which is preliminary data.</text>
</comment>
<dbReference type="GO" id="GO:0004637">
    <property type="term" value="F:phosphoribosylamine-glycine ligase activity"/>
    <property type="evidence" value="ECO:0007669"/>
    <property type="project" value="UniProtKB-UniRule"/>
</dbReference>
<dbReference type="PANTHER" id="PTHR43472">
    <property type="entry name" value="PHOSPHORIBOSYLAMINE--GLYCINE LIGASE"/>
    <property type="match status" value="1"/>
</dbReference>
<dbReference type="Pfam" id="PF02844">
    <property type="entry name" value="GARS_N"/>
    <property type="match status" value="1"/>
</dbReference>
<dbReference type="HAMAP" id="MF_00138">
    <property type="entry name" value="GARS"/>
    <property type="match status" value="1"/>
</dbReference>
<comment type="cofactor">
    <cofactor evidence="1">
        <name>Mn(2+)</name>
        <dbReference type="ChEBI" id="CHEBI:29035"/>
    </cofactor>
</comment>
<dbReference type="Gene3D" id="3.40.50.20">
    <property type="match status" value="1"/>
</dbReference>
<dbReference type="InterPro" id="IPR020559">
    <property type="entry name" value="PRibGlycinamide_synth_CS"/>
</dbReference>
<dbReference type="Proteomes" id="UP000325002">
    <property type="component" value="Unassembled WGS sequence"/>
</dbReference>
<comment type="cofactor">
    <cofactor evidence="2">
        <name>Mg(2+)</name>
        <dbReference type="ChEBI" id="CHEBI:18420"/>
    </cofactor>
</comment>
<evidence type="ECO:0000256" key="4">
    <source>
        <dbReference type="ARBA" id="ARBA00013255"/>
    </source>
</evidence>
<dbReference type="InterPro" id="IPR011761">
    <property type="entry name" value="ATP-grasp"/>
</dbReference>
<dbReference type="SUPFAM" id="SSF52440">
    <property type="entry name" value="PreATP-grasp domain"/>
    <property type="match status" value="1"/>
</dbReference>
<dbReference type="Gene3D" id="3.30.1490.20">
    <property type="entry name" value="ATP-grasp fold, A domain"/>
    <property type="match status" value="1"/>
</dbReference>
<reference evidence="17 18" key="1">
    <citation type="journal article" date="1992" name="Lakartidningen">
        <title>[Penicillin V and not amoxicillin is the first choice preparation in acute otitis].</title>
        <authorList>
            <person name="Kamme C."/>
            <person name="Lundgren K."/>
            <person name="Prellner K."/>
        </authorList>
    </citation>
    <scope>NUCLEOTIDE SEQUENCE [LARGE SCALE GENOMIC DNA]</scope>
    <source>
        <strain evidence="17 18">PC3997IV</strain>
    </source>
</reference>
<dbReference type="Pfam" id="PF02843">
    <property type="entry name" value="GARS_C"/>
    <property type="match status" value="1"/>
</dbReference>
<evidence type="ECO:0000256" key="7">
    <source>
        <dbReference type="ARBA" id="ARBA00022741"/>
    </source>
</evidence>
<dbReference type="FunFam" id="3.30.1490.20:FF:000006">
    <property type="entry name" value="phosphoribosylamine--glycine ligase, chloroplastic-like"/>
    <property type="match status" value="1"/>
</dbReference>
<dbReference type="InterPro" id="IPR020560">
    <property type="entry name" value="PRibGlycinamide_synth_C-dom"/>
</dbReference>
<organism evidence="17 18">
    <name type="scientific">Brachyspira aalborgi</name>
    <dbReference type="NCBI Taxonomy" id="29522"/>
    <lineage>
        <taxon>Bacteria</taxon>
        <taxon>Pseudomonadati</taxon>
        <taxon>Spirochaetota</taxon>
        <taxon>Spirochaetia</taxon>
        <taxon>Brachyspirales</taxon>
        <taxon>Brachyspiraceae</taxon>
        <taxon>Brachyspira</taxon>
    </lineage>
</organism>
<feature type="domain" description="ATP-grasp" evidence="16">
    <location>
        <begin position="107"/>
        <end position="313"/>
    </location>
</feature>
<dbReference type="InterPro" id="IPR013815">
    <property type="entry name" value="ATP_grasp_subdomain_1"/>
</dbReference>
<name>A0A5C8EKT9_9SPIR</name>
<sequence length="423" mass="46562">MKILVIGSGGREHAIIKKIKQNKNVSEIYAIPGNGGIERDAICIDIKATDINAIKDFAKKNNIDYAIVTPDDPLVAGLVDALEEIKIPCFGPNKNAAIIEGSKVFAKNLMKKYKIPTAKYETFESYDKAIEYLKTAPMPTVIKADGLALGKGVIIAETKEKAFDTVKNIMKDKAFGKSGDRIVIEEFLEGVEVSILSFTDGKTIIPMISSMDHKRIGDKDTGLNTGGMGTIAPNPYYTKEIAKECFDKIFIPTISAMNKEGRTFKGCLYFGLMITKDGAKVIEYNCRFGDPETQVILPLLKSDLLDIMIATTNGNLDKVKVEFENKSAACIIMASEGYPLEYKKGFAINIPKDIIERVYFAGVKKENEKLLTNGGRVLGITNIADTLDKAIKLSYEDAKQISFEGAYYRKDIGEKALLKKGNN</sequence>
<evidence type="ECO:0000256" key="12">
    <source>
        <dbReference type="ARBA" id="ARBA00042242"/>
    </source>
</evidence>
<gene>
    <name evidence="14 17" type="primary">purD</name>
    <name evidence="17" type="ORF">EPJ81_05370</name>
</gene>
<comment type="pathway">
    <text evidence="3 14">Purine metabolism; IMP biosynthesis via de novo pathway; N(1)-(5-phospho-D-ribosyl)glycinamide from 5-phospho-alpha-D-ribose 1-diphosphate: step 2/2.</text>
</comment>
<evidence type="ECO:0000256" key="5">
    <source>
        <dbReference type="ARBA" id="ARBA00022598"/>
    </source>
</evidence>
<evidence type="ECO:0000256" key="13">
    <source>
        <dbReference type="ARBA" id="ARBA00042864"/>
    </source>
</evidence>
<dbReference type="InterPro" id="IPR016185">
    <property type="entry name" value="PreATP-grasp_dom_sf"/>
</dbReference>
<dbReference type="Gene3D" id="3.30.470.20">
    <property type="entry name" value="ATP-grasp fold, B domain"/>
    <property type="match status" value="1"/>
</dbReference>
<keyword evidence="10" id="KW-0464">Manganese</keyword>
<evidence type="ECO:0000256" key="3">
    <source>
        <dbReference type="ARBA" id="ARBA00005174"/>
    </source>
</evidence>
<evidence type="ECO:0000259" key="16">
    <source>
        <dbReference type="PROSITE" id="PS50975"/>
    </source>
</evidence>
<keyword evidence="8 14" id="KW-0658">Purine biosynthesis</keyword>
<evidence type="ECO:0000256" key="6">
    <source>
        <dbReference type="ARBA" id="ARBA00022723"/>
    </source>
</evidence>
<comment type="similarity">
    <text evidence="11 14">Belongs to the GARS family.</text>
</comment>
<dbReference type="InterPro" id="IPR020561">
    <property type="entry name" value="PRibGlycinamid_synth_ATP-grasp"/>
</dbReference>
<dbReference type="EC" id="6.3.4.13" evidence="4 14"/>
<dbReference type="InterPro" id="IPR000115">
    <property type="entry name" value="PRibGlycinamide_synth"/>
</dbReference>
<dbReference type="Pfam" id="PF01071">
    <property type="entry name" value="GARS_A"/>
    <property type="match status" value="1"/>
</dbReference>
<dbReference type="PROSITE" id="PS00184">
    <property type="entry name" value="GARS"/>
    <property type="match status" value="1"/>
</dbReference>
<dbReference type="SUPFAM" id="SSF51246">
    <property type="entry name" value="Rudiment single hybrid motif"/>
    <property type="match status" value="1"/>
</dbReference>
<accession>A0A5C8EKT9</accession>
<proteinExistence type="inferred from homology"/>
<evidence type="ECO:0000256" key="15">
    <source>
        <dbReference type="PROSITE-ProRule" id="PRU00409"/>
    </source>
</evidence>
<evidence type="ECO:0000256" key="9">
    <source>
        <dbReference type="ARBA" id="ARBA00022840"/>
    </source>
</evidence>
<keyword evidence="7 15" id="KW-0547">Nucleotide-binding</keyword>
<protein>
    <recommendedName>
        <fullName evidence="4 14">Phosphoribosylamine--glycine ligase</fullName>
        <ecNumber evidence="4 14">6.3.4.13</ecNumber>
    </recommendedName>
    <alternativeName>
        <fullName evidence="14">GARS</fullName>
    </alternativeName>
    <alternativeName>
        <fullName evidence="12 14">Glycinamide ribonucleotide synthetase</fullName>
    </alternativeName>
    <alternativeName>
        <fullName evidence="13 14">Phosphoribosylglycinamide synthetase</fullName>
    </alternativeName>
</protein>
<comment type="catalytic activity">
    <reaction evidence="14">
        <text>5-phospho-beta-D-ribosylamine + glycine + ATP = N(1)-(5-phospho-beta-D-ribosyl)glycinamide + ADP + phosphate + H(+)</text>
        <dbReference type="Rhea" id="RHEA:17453"/>
        <dbReference type="ChEBI" id="CHEBI:15378"/>
        <dbReference type="ChEBI" id="CHEBI:30616"/>
        <dbReference type="ChEBI" id="CHEBI:43474"/>
        <dbReference type="ChEBI" id="CHEBI:57305"/>
        <dbReference type="ChEBI" id="CHEBI:58681"/>
        <dbReference type="ChEBI" id="CHEBI:143788"/>
        <dbReference type="ChEBI" id="CHEBI:456216"/>
        <dbReference type="EC" id="6.3.4.13"/>
    </reaction>
</comment>
<dbReference type="EMBL" id="SAYD01000018">
    <property type="protein sequence ID" value="TXJ38569.1"/>
    <property type="molecule type" value="Genomic_DNA"/>
</dbReference>
<dbReference type="FunFam" id="3.30.470.20:FF:000018">
    <property type="entry name" value="Trifunctional purine biosynthetic protein adenosine-3"/>
    <property type="match status" value="1"/>
</dbReference>
<dbReference type="AlphaFoldDB" id="A0A5C8EKT9"/>
<dbReference type="NCBIfam" id="TIGR00877">
    <property type="entry name" value="purD"/>
    <property type="match status" value="1"/>
</dbReference>
<dbReference type="SMART" id="SM01209">
    <property type="entry name" value="GARS_A"/>
    <property type="match status" value="1"/>
</dbReference>
<evidence type="ECO:0000256" key="11">
    <source>
        <dbReference type="ARBA" id="ARBA00038345"/>
    </source>
</evidence>
<dbReference type="GO" id="GO:0046872">
    <property type="term" value="F:metal ion binding"/>
    <property type="evidence" value="ECO:0007669"/>
    <property type="project" value="UniProtKB-KW"/>
</dbReference>
<dbReference type="InterPro" id="IPR020562">
    <property type="entry name" value="PRibGlycinamide_synth_N"/>
</dbReference>
<evidence type="ECO:0000256" key="14">
    <source>
        <dbReference type="HAMAP-Rule" id="MF_00138"/>
    </source>
</evidence>
<evidence type="ECO:0000256" key="8">
    <source>
        <dbReference type="ARBA" id="ARBA00022755"/>
    </source>
</evidence>
<dbReference type="PROSITE" id="PS50975">
    <property type="entry name" value="ATP_GRASP"/>
    <property type="match status" value="1"/>
</dbReference>
<evidence type="ECO:0000256" key="2">
    <source>
        <dbReference type="ARBA" id="ARBA00001946"/>
    </source>
</evidence>
<dbReference type="GO" id="GO:0009113">
    <property type="term" value="P:purine nucleobase biosynthetic process"/>
    <property type="evidence" value="ECO:0007669"/>
    <property type="project" value="InterPro"/>
</dbReference>
<dbReference type="RefSeq" id="WP_147546546.1">
    <property type="nucleotide sequence ID" value="NZ_SAYD01000018.1"/>
</dbReference>
<keyword evidence="6" id="KW-0479">Metal-binding</keyword>
<evidence type="ECO:0000256" key="1">
    <source>
        <dbReference type="ARBA" id="ARBA00001936"/>
    </source>
</evidence>
<dbReference type="InterPro" id="IPR037123">
    <property type="entry name" value="PRibGlycinamide_synth_C_sf"/>
</dbReference>
<dbReference type="Gene3D" id="3.90.600.10">
    <property type="entry name" value="Phosphoribosylglycinamide synthetase, C-terminal domain"/>
    <property type="match status" value="1"/>
</dbReference>
<dbReference type="GO" id="GO:0006189">
    <property type="term" value="P:'de novo' IMP biosynthetic process"/>
    <property type="evidence" value="ECO:0007669"/>
    <property type="project" value="UniProtKB-UniRule"/>
</dbReference>
<evidence type="ECO:0000313" key="18">
    <source>
        <dbReference type="Proteomes" id="UP000325002"/>
    </source>
</evidence>
<dbReference type="SUPFAM" id="SSF56059">
    <property type="entry name" value="Glutathione synthetase ATP-binding domain-like"/>
    <property type="match status" value="1"/>
</dbReference>
<keyword evidence="5 14" id="KW-0436">Ligase</keyword>
<dbReference type="SMART" id="SM01210">
    <property type="entry name" value="GARS_C"/>
    <property type="match status" value="1"/>
</dbReference>
<dbReference type="InterPro" id="IPR011054">
    <property type="entry name" value="Rudment_hybrid_motif"/>
</dbReference>
<keyword evidence="9 15" id="KW-0067">ATP-binding</keyword>
<evidence type="ECO:0000256" key="10">
    <source>
        <dbReference type="ARBA" id="ARBA00023211"/>
    </source>
</evidence>
<dbReference type="PANTHER" id="PTHR43472:SF1">
    <property type="entry name" value="PHOSPHORIBOSYLAMINE--GLYCINE LIGASE, CHLOROPLASTIC"/>
    <property type="match status" value="1"/>
</dbReference>